<dbReference type="EMBL" id="GL890930">
    <property type="protein sequence ID" value="EGJ31866.1"/>
    <property type="molecule type" value="Genomic_DNA"/>
</dbReference>
<accession>F4XTP0</accession>
<dbReference type="Proteomes" id="UP000003959">
    <property type="component" value="Unassembled WGS sequence"/>
</dbReference>
<organism evidence="1 2">
    <name type="scientific">Moorena producens 3L</name>
    <dbReference type="NCBI Taxonomy" id="489825"/>
    <lineage>
        <taxon>Bacteria</taxon>
        <taxon>Bacillati</taxon>
        <taxon>Cyanobacteriota</taxon>
        <taxon>Cyanophyceae</taxon>
        <taxon>Coleofasciculales</taxon>
        <taxon>Coleofasciculaceae</taxon>
        <taxon>Moorena</taxon>
    </lineage>
</organism>
<gene>
    <name evidence="1" type="ORF">LYNGBM3L_32170</name>
</gene>
<evidence type="ECO:0000313" key="1">
    <source>
        <dbReference type="EMBL" id="EGJ31866.1"/>
    </source>
</evidence>
<evidence type="ECO:0000313" key="2">
    <source>
        <dbReference type="Proteomes" id="UP000003959"/>
    </source>
</evidence>
<sequence>MLRLTRSTKTSKFIKLYMKSHQKLTLSKHQIIHDWPIILIENTKRKAHPASLAASGDFFYRNYGQEPDHLTSKAQNWVNSSGCKHSANGLRAYAYIRSNL</sequence>
<dbReference type="AlphaFoldDB" id="F4XTP0"/>
<keyword evidence="2" id="KW-1185">Reference proteome</keyword>
<dbReference type="HOGENOM" id="CLU_2302699_0_0_3"/>
<reference evidence="2" key="1">
    <citation type="journal article" date="2011" name="Proc. Natl. Acad. Sci. U.S.A.">
        <title>Genomic insights into the physiology and ecology of the marine filamentous cyanobacterium Lyngbya majuscula.</title>
        <authorList>
            <person name="Jones A.C."/>
            <person name="Monroe E.A."/>
            <person name="Podell S."/>
            <person name="Hess W.R."/>
            <person name="Klages S."/>
            <person name="Esquenazi E."/>
            <person name="Niessen S."/>
            <person name="Hoover H."/>
            <person name="Rothmann M."/>
            <person name="Lasken R.S."/>
            <person name="Yates J.R.III."/>
            <person name="Reinhardt R."/>
            <person name="Kube M."/>
            <person name="Burkart M.D."/>
            <person name="Allen E.E."/>
            <person name="Dorrestein P.C."/>
            <person name="Gerwick W.H."/>
            <person name="Gerwick L."/>
        </authorList>
    </citation>
    <scope>NUCLEOTIDE SEQUENCE [LARGE SCALE GENOMIC DNA]</scope>
    <source>
        <strain evidence="2">3L</strain>
    </source>
</reference>
<protein>
    <submittedName>
        <fullName evidence="1">Uncharacterized protein</fullName>
    </submittedName>
</protein>
<proteinExistence type="predicted"/>
<name>F4XTP0_9CYAN</name>